<sequence>RRQLKKGNFDVSIMLAYRLENWLQIQHDKQAIFQQPNVPQHRPIDANEIIQPDDKLIIMIVPARLAAKVYVEVWDPKTGRHH</sequence>
<protein>
    <submittedName>
        <fullName evidence="1">Uncharacterized protein</fullName>
    </submittedName>
</protein>
<gene>
    <name evidence="1" type="ORF">S01H4_62482</name>
</gene>
<name>X1DNN0_9ZZZZ</name>
<organism evidence="1">
    <name type="scientific">marine sediment metagenome</name>
    <dbReference type="NCBI Taxonomy" id="412755"/>
    <lineage>
        <taxon>unclassified sequences</taxon>
        <taxon>metagenomes</taxon>
        <taxon>ecological metagenomes</taxon>
    </lineage>
</organism>
<dbReference type="AlphaFoldDB" id="X1DNN0"/>
<reference evidence="1" key="1">
    <citation type="journal article" date="2014" name="Front. Microbiol.">
        <title>High frequency of phylogenetically diverse reductive dehalogenase-homologous genes in deep subseafloor sedimentary metagenomes.</title>
        <authorList>
            <person name="Kawai M."/>
            <person name="Futagami T."/>
            <person name="Toyoda A."/>
            <person name="Takaki Y."/>
            <person name="Nishi S."/>
            <person name="Hori S."/>
            <person name="Arai W."/>
            <person name="Tsubouchi T."/>
            <person name="Morono Y."/>
            <person name="Uchiyama I."/>
            <person name="Ito T."/>
            <person name="Fujiyama A."/>
            <person name="Inagaki F."/>
            <person name="Takami H."/>
        </authorList>
    </citation>
    <scope>NUCLEOTIDE SEQUENCE</scope>
    <source>
        <strain evidence="1">Expedition CK06-06</strain>
    </source>
</reference>
<feature type="non-terminal residue" evidence="1">
    <location>
        <position position="1"/>
    </location>
</feature>
<dbReference type="EMBL" id="BART01037309">
    <property type="protein sequence ID" value="GAH06594.1"/>
    <property type="molecule type" value="Genomic_DNA"/>
</dbReference>
<comment type="caution">
    <text evidence="1">The sequence shown here is derived from an EMBL/GenBank/DDBJ whole genome shotgun (WGS) entry which is preliminary data.</text>
</comment>
<proteinExistence type="predicted"/>
<accession>X1DNN0</accession>
<evidence type="ECO:0000313" key="1">
    <source>
        <dbReference type="EMBL" id="GAH06594.1"/>
    </source>
</evidence>